<keyword evidence="2" id="KW-1185">Reference proteome</keyword>
<evidence type="ECO:0000313" key="1">
    <source>
        <dbReference type="EMBL" id="KAF4378638.1"/>
    </source>
</evidence>
<sequence>MNRGNEKSAQWKSLASDCIYRHDQWSRELLQRLLPQGLDTQGLRKCREQKAIKEMNRGNEKSAQWKSLANCKSIILLLQGLQLFTNTSGLTPNKSKSTIYCSNMADIEVKRVIDAFDAPFKILGHARLFQKDLKTGVQHTS</sequence>
<accession>A0A7J6G707</accession>
<evidence type="ECO:0000313" key="2">
    <source>
        <dbReference type="Proteomes" id="UP000583929"/>
    </source>
</evidence>
<protein>
    <submittedName>
        <fullName evidence="1">Uncharacterized protein</fullName>
    </submittedName>
</protein>
<dbReference type="Proteomes" id="UP000583929">
    <property type="component" value="Unassembled WGS sequence"/>
</dbReference>
<name>A0A7J6G707_CANSA</name>
<comment type="caution">
    <text evidence="1">The sequence shown here is derived from an EMBL/GenBank/DDBJ whole genome shotgun (WGS) entry which is preliminary data.</text>
</comment>
<gene>
    <name evidence="1" type="ORF">G4B88_031242</name>
</gene>
<reference evidence="1 2" key="1">
    <citation type="journal article" date="2020" name="bioRxiv">
        <title>Sequence and annotation of 42 cannabis genomes reveals extensive copy number variation in cannabinoid synthesis and pathogen resistance genes.</title>
        <authorList>
            <person name="Mckernan K.J."/>
            <person name="Helbert Y."/>
            <person name="Kane L.T."/>
            <person name="Ebling H."/>
            <person name="Zhang L."/>
            <person name="Liu B."/>
            <person name="Eaton Z."/>
            <person name="Mclaughlin S."/>
            <person name="Kingan S."/>
            <person name="Baybayan P."/>
            <person name="Concepcion G."/>
            <person name="Jordan M."/>
            <person name="Riva A."/>
            <person name="Barbazuk W."/>
            <person name="Harkins T."/>
        </authorList>
    </citation>
    <scope>NUCLEOTIDE SEQUENCE [LARGE SCALE GENOMIC DNA]</scope>
    <source>
        <strain evidence="2">cv. Jamaican Lion 4</strain>
        <tissue evidence="1">Leaf</tissue>
    </source>
</reference>
<dbReference type="EMBL" id="JAATIQ010000134">
    <property type="protein sequence ID" value="KAF4378638.1"/>
    <property type="molecule type" value="Genomic_DNA"/>
</dbReference>
<organism evidence="1 2">
    <name type="scientific">Cannabis sativa</name>
    <name type="common">Hemp</name>
    <name type="synonym">Marijuana</name>
    <dbReference type="NCBI Taxonomy" id="3483"/>
    <lineage>
        <taxon>Eukaryota</taxon>
        <taxon>Viridiplantae</taxon>
        <taxon>Streptophyta</taxon>
        <taxon>Embryophyta</taxon>
        <taxon>Tracheophyta</taxon>
        <taxon>Spermatophyta</taxon>
        <taxon>Magnoliopsida</taxon>
        <taxon>eudicotyledons</taxon>
        <taxon>Gunneridae</taxon>
        <taxon>Pentapetalae</taxon>
        <taxon>rosids</taxon>
        <taxon>fabids</taxon>
        <taxon>Rosales</taxon>
        <taxon>Cannabaceae</taxon>
        <taxon>Cannabis</taxon>
    </lineage>
</organism>
<proteinExistence type="predicted"/>
<dbReference type="AlphaFoldDB" id="A0A7J6G707"/>